<organism evidence="1 2">
    <name type="scientific">Candidatus Intestinimonas merdavium</name>
    <dbReference type="NCBI Taxonomy" id="2838622"/>
    <lineage>
        <taxon>Bacteria</taxon>
        <taxon>Bacillati</taxon>
        <taxon>Bacillota</taxon>
        <taxon>Clostridia</taxon>
        <taxon>Eubacteriales</taxon>
        <taxon>Intestinimonas</taxon>
    </lineage>
</organism>
<evidence type="ECO:0000313" key="1">
    <source>
        <dbReference type="EMBL" id="HIY74481.1"/>
    </source>
</evidence>
<dbReference type="EMBL" id="DXCX01000120">
    <property type="protein sequence ID" value="HIY74481.1"/>
    <property type="molecule type" value="Genomic_DNA"/>
</dbReference>
<proteinExistence type="predicted"/>
<evidence type="ECO:0000313" key="2">
    <source>
        <dbReference type="Proteomes" id="UP000886824"/>
    </source>
</evidence>
<sequence>MTSLKHYIIVSYTPWRTTPSRTQQFAARLRDGKVLFFQPSRPGHSYKDPGRQVRPNVTVYALPPVRPLPEHAEFLQRHTGRRLAAYIRRTALHHGFRDPVLWTTQPQHVYLLDYLNVRGLVYDCDADWSELPPRWEGDLAAAADVVFAASPGLLDRLSPCNANIALVPNGVNFPMFSRPGLEVPPLLRDIRGPVMGWVGRIDKGLDLTPVEYAAWEHPEWTFVMLGRVGDHPRLSRLSRLGNVRLLGRKPAVEVPDYVSRFDVCLDLRRREQDFSDVIPRRIYEYLSTGKPIVTLLSHDQVEEFPDVIYGAHSPAEYCRLCERALEEDPHWVSPRRRDYGAAAAWSRRAQTVQRILGAIGL</sequence>
<dbReference type="Proteomes" id="UP000886824">
    <property type="component" value="Unassembled WGS sequence"/>
</dbReference>
<accession>A0A9D1Z9J9</accession>
<dbReference type="AlphaFoldDB" id="A0A9D1Z9J9"/>
<comment type="caution">
    <text evidence="1">The sequence shown here is derived from an EMBL/GenBank/DDBJ whole genome shotgun (WGS) entry which is preliminary data.</text>
</comment>
<dbReference type="SUPFAM" id="SSF53756">
    <property type="entry name" value="UDP-Glycosyltransferase/glycogen phosphorylase"/>
    <property type="match status" value="1"/>
</dbReference>
<name>A0A9D1Z9J9_9FIRM</name>
<reference evidence="1" key="2">
    <citation type="submission" date="2021-04" db="EMBL/GenBank/DDBJ databases">
        <authorList>
            <person name="Gilroy R."/>
        </authorList>
    </citation>
    <scope>NUCLEOTIDE SEQUENCE</scope>
    <source>
        <strain evidence="1">CHK33-7979</strain>
    </source>
</reference>
<reference evidence="1" key="1">
    <citation type="journal article" date="2021" name="PeerJ">
        <title>Extensive microbial diversity within the chicken gut microbiome revealed by metagenomics and culture.</title>
        <authorList>
            <person name="Gilroy R."/>
            <person name="Ravi A."/>
            <person name="Getino M."/>
            <person name="Pursley I."/>
            <person name="Horton D.L."/>
            <person name="Alikhan N.F."/>
            <person name="Baker D."/>
            <person name="Gharbi K."/>
            <person name="Hall N."/>
            <person name="Watson M."/>
            <person name="Adriaenssens E.M."/>
            <person name="Foster-Nyarko E."/>
            <person name="Jarju S."/>
            <person name="Secka A."/>
            <person name="Antonio M."/>
            <person name="Oren A."/>
            <person name="Chaudhuri R.R."/>
            <person name="La Ragione R."/>
            <person name="Hildebrand F."/>
            <person name="Pallen M.J."/>
        </authorList>
    </citation>
    <scope>NUCLEOTIDE SEQUENCE</scope>
    <source>
        <strain evidence="1">CHK33-7979</strain>
    </source>
</reference>
<gene>
    <name evidence="1" type="ORF">H9826_11035</name>
</gene>
<protein>
    <recommendedName>
        <fullName evidence="3">Glycosyltransferase</fullName>
    </recommendedName>
</protein>
<dbReference type="Gene3D" id="3.40.50.2000">
    <property type="entry name" value="Glycogen Phosphorylase B"/>
    <property type="match status" value="1"/>
</dbReference>
<evidence type="ECO:0008006" key="3">
    <source>
        <dbReference type="Google" id="ProtNLM"/>
    </source>
</evidence>